<proteinExistence type="predicted"/>
<feature type="transmembrane region" description="Helical" evidence="5">
    <location>
        <begin position="206"/>
        <end position="225"/>
    </location>
</feature>
<name>A0ABT5MLB7_9PAST</name>
<protein>
    <submittedName>
        <fullName evidence="6">VIT family protein</fullName>
    </submittedName>
</protein>
<evidence type="ECO:0000256" key="1">
    <source>
        <dbReference type="ARBA" id="ARBA00004127"/>
    </source>
</evidence>
<evidence type="ECO:0000256" key="5">
    <source>
        <dbReference type="SAM" id="Phobius"/>
    </source>
</evidence>
<keyword evidence="4 5" id="KW-0472">Membrane</keyword>
<dbReference type="InterPro" id="IPR008217">
    <property type="entry name" value="Ccc1_fam"/>
</dbReference>
<comment type="caution">
    <text evidence="6">The sequence shown here is derived from an EMBL/GenBank/DDBJ whole genome shotgun (WGS) entry which is preliminary data.</text>
</comment>
<dbReference type="EMBL" id="JAQSJE010000001">
    <property type="protein sequence ID" value="MDD0822961.1"/>
    <property type="molecule type" value="Genomic_DNA"/>
</dbReference>
<evidence type="ECO:0000313" key="7">
    <source>
        <dbReference type="Proteomes" id="UP001221909"/>
    </source>
</evidence>
<feature type="transmembrane region" description="Helical" evidence="5">
    <location>
        <begin position="46"/>
        <end position="66"/>
    </location>
</feature>
<sequence>MGYSWHTEQHYSNRNNWLRAGVLGANDGLISVASLLMGLAAANPEWHTLLVTGVAAIVGGAISMAAGEYVSVSSQADTEQADLKKEADELEKNPELELDELTKIYQDRGVDPKTARAVAEQLTANDALAAHARDELGISEVIETNALEAAGASALAFCGGAALPLIVILLFPQSLILWALGISTLIGLALLGFLSAKLGGAPVQPAIIRVVIWGIIALTVTGMIGKSFGVVA</sequence>
<evidence type="ECO:0000256" key="2">
    <source>
        <dbReference type="ARBA" id="ARBA00022692"/>
    </source>
</evidence>
<comment type="subcellular location">
    <subcellularLocation>
        <location evidence="1">Endomembrane system</location>
        <topology evidence="1">Multi-pass membrane protein</topology>
    </subcellularLocation>
</comment>
<organism evidence="6 7">
    <name type="scientific">Mannheimia cairinae</name>
    <dbReference type="NCBI Taxonomy" id="3025936"/>
    <lineage>
        <taxon>Bacteria</taxon>
        <taxon>Pseudomonadati</taxon>
        <taxon>Pseudomonadota</taxon>
        <taxon>Gammaproteobacteria</taxon>
        <taxon>Pasteurellales</taxon>
        <taxon>Pasteurellaceae</taxon>
        <taxon>Mannheimia</taxon>
    </lineage>
</organism>
<feature type="transmembrane region" description="Helical" evidence="5">
    <location>
        <begin position="149"/>
        <end position="169"/>
    </location>
</feature>
<dbReference type="RefSeq" id="WP_273748556.1">
    <property type="nucleotide sequence ID" value="NZ_JAQSJE010000001.1"/>
</dbReference>
<dbReference type="Pfam" id="PF01988">
    <property type="entry name" value="VIT1"/>
    <property type="match status" value="1"/>
</dbReference>
<evidence type="ECO:0000256" key="4">
    <source>
        <dbReference type="ARBA" id="ARBA00023136"/>
    </source>
</evidence>
<dbReference type="PANTHER" id="PTHR31851">
    <property type="entry name" value="FE(2+)/MN(2+) TRANSPORTER PCL1"/>
    <property type="match status" value="1"/>
</dbReference>
<feature type="transmembrane region" description="Helical" evidence="5">
    <location>
        <begin position="20"/>
        <end position="40"/>
    </location>
</feature>
<evidence type="ECO:0000313" key="6">
    <source>
        <dbReference type="EMBL" id="MDD0822961.1"/>
    </source>
</evidence>
<reference evidence="6 7" key="1">
    <citation type="submission" date="2023-02" db="EMBL/GenBank/DDBJ databases">
        <title>Mannheimia cairiniae sp. nov., a novel species of Mannheimia obtained from moscovy ducks (Cairina moschata) and reclassification of Mannheimia ovis as heterotypic synonym of Mannheimia pernigra.</title>
        <authorList>
            <person name="Christensen H."/>
        </authorList>
    </citation>
    <scope>NUCLEOTIDE SEQUENCE [LARGE SCALE GENOMIC DNA]</scope>
    <source>
        <strain evidence="6 7">AT1</strain>
    </source>
</reference>
<keyword evidence="3 5" id="KW-1133">Transmembrane helix</keyword>
<keyword evidence="2 5" id="KW-0812">Transmembrane</keyword>
<feature type="transmembrane region" description="Helical" evidence="5">
    <location>
        <begin position="175"/>
        <end position="194"/>
    </location>
</feature>
<evidence type="ECO:0000256" key="3">
    <source>
        <dbReference type="ARBA" id="ARBA00022989"/>
    </source>
</evidence>
<keyword evidence="7" id="KW-1185">Reference proteome</keyword>
<accession>A0ABT5MLB7</accession>
<dbReference type="CDD" id="cd02432">
    <property type="entry name" value="Nodulin-21_like_1"/>
    <property type="match status" value="1"/>
</dbReference>
<dbReference type="Proteomes" id="UP001221909">
    <property type="component" value="Unassembled WGS sequence"/>
</dbReference>
<gene>
    <name evidence="6" type="ORF">PTQ27_00535</name>
</gene>